<gene>
    <name evidence="7" type="ORF">A9Q84_20760</name>
</gene>
<keyword evidence="2" id="KW-0540">Nuclease</keyword>
<dbReference type="PANTHER" id="PTHR33992">
    <property type="entry name" value="RIBONUCLEASE P PROTEIN COMPONENT"/>
    <property type="match status" value="1"/>
</dbReference>
<evidence type="ECO:0000256" key="1">
    <source>
        <dbReference type="ARBA" id="ARBA00022694"/>
    </source>
</evidence>
<evidence type="ECO:0000256" key="2">
    <source>
        <dbReference type="ARBA" id="ARBA00022722"/>
    </source>
</evidence>
<evidence type="ECO:0000256" key="3">
    <source>
        <dbReference type="ARBA" id="ARBA00022759"/>
    </source>
</evidence>
<dbReference type="GO" id="GO:0030677">
    <property type="term" value="C:ribonuclease P complex"/>
    <property type="evidence" value="ECO:0007669"/>
    <property type="project" value="TreeGrafter"/>
</dbReference>
<dbReference type="PANTHER" id="PTHR33992:SF1">
    <property type="entry name" value="RIBONUCLEASE P PROTEIN COMPONENT"/>
    <property type="match status" value="1"/>
</dbReference>
<dbReference type="AlphaFoldDB" id="A0A1Y5F7T4"/>
<evidence type="ECO:0000256" key="6">
    <source>
        <dbReference type="NCBIfam" id="TIGR00188"/>
    </source>
</evidence>
<proteinExistence type="predicted"/>
<dbReference type="GO" id="GO:0000049">
    <property type="term" value="F:tRNA binding"/>
    <property type="evidence" value="ECO:0007669"/>
    <property type="project" value="InterPro"/>
</dbReference>
<evidence type="ECO:0000256" key="4">
    <source>
        <dbReference type="ARBA" id="ARBA00022801"/>
    </source>
</evidence>
<dbReference type="GO" id="GO:0042781">
    <property type="term" value="F:3'-tRNA processing endoribonuclease activity"/>
    <property type="evidence" value="ECO:0007669"/>
    <property type="project" value="TreeGrafter"/>
</dbReference>
<evidence type="ECO:0000256" key="5">
    <source>
        <dbReference type="ARBA" id="ARBA00022884"/>
    </source>
</evidence>
<dbReference type="Gene3D" id="3.30.230.10">
    <property type="match status" value="1"/>
</dbReference>
<evidence type="ECO:0000313" key="7">
    <source>
        <dbReference type="EMBL" id="OUR92943.1"/>
    </source>
</evidence>
<name>A0A1Y5F7T4_9BACT</name>
<dbReference type="InterPro" id="IPR014721">
    <property type="entry name" value="Ribsml_uS5_D2-typ_fold_subgr"/>
</dbReference>
<accession>A0A1Y5F7T4</accession>
<organism evidence="7 8">
    <name type="scientific">Halobacteriovorax marinus</name>
    <dbReference type="NCBI Taxonomy" id="97084"/>
    <lineage>
        <taxon>Bacteria</taxon>
        <taxon>Pseudomonadati</taxon>
        <taxon>Bdellovibrionota</taxon>
        <taxon>Bacteriovoracia</taxon>
        <taxon>Bacteriovoracales</taxon>
        <taxon>Halobacteriovoraceae</taxon>
        <taxon>Halobacteriovorax</taxon>
    </lineage>
</organism>
<keyword evidence="1" id="KW-0819">tRNA processing</keyword>
<sequence length="88" mass="10280">MAYYRPSRLSATSDHSRIGFSITKKVGKAVLRNRYKRIMRDMFRQSPLKEKTYDILVIVSPYLTKKIDSPLEQELLLKKSFAQLLTSI</sequence>
<reference evidence="8" key="1">
    <citation type="journal article" date="2017" name="Proc. Natl. Acad. Sci. U.S.A.">
        <title>Simulation of Deepwater Horizon oil plume reveals substrate specialization within a complex community of hydrocarbon-degraders.</title>
        <authorList>
            <person name="Hu P."/>
            <person name="Dubinsky E.A."/>
            <person name="Probst A.J."/>
            <person name="Wang J."/>
            <person name="Sieber C.M.K."/>
            <person name="Tom L.M."/>
            <person name="Gardinali P."/>
            <person name="Banfield J.F."/>
            <person name="Atlas R.M."/>
            <person name="Andersen G.L."/>
        </authorList>
    </citation>
    <scope>NUCLEOTIDE SEQUENCE [LARGE SCALE GENOMIC DNA]</scope>
</reference>
<keyword evidence="4" id="KW-0378">Hydrolase</keyword>
<dbReference type="Proteomes" id="UP000196531">
    <property type="component" value="Unassembled WGS sequence"/>
</dbReference>
<keyword evidence="5" id="KW-0694">RNA-binding</keyword>
<dbReference type="SUPFAM" id="SSF54211">
    <property type="entry name" value="Ribosomal protein S5 domain 2-like"/>
    <property type="match status" value="1"/>
</dbReference>
<dbReference type="InterPro" id="IPR020568">
    <property type="entry name" value="Ribosomal_Su5_D2-typ_SF"/>
</dbReference>
<dbReference type="EC" id="3.1.26.5" evidence="6"/>
<keyword evidence="3" id="KW-0255">Endonuclease</keyword>
<protein>
    <recommendedName>
        <fullName evidence="6">Ribonuclease P protein component</fullName>
        <ecNumber evidence="6">3.1.26.5</ecNumber>
    </recommendedName>
</protein>
<dbReference type="InterPro" id="IPR000100">
    <property type="entry name" value="RNase_P"/>
</dbReference>
<dbReference type="Pfam" id="PF00825">
    <property type="entry name" value="Ribonuclease_P"/>
    <property type="match status" value="1"/>
</dbReference>
<dbReference type="NCBIfam" id="TIGR00188">
    <property type="entry name" value="rnpA"/>
    <property type="match status" value="1"/>
</dbReference>
<dbReference type="EMBL" id="MAAO01000016">
    <property type="protein sequence ID" value="OUR92943.1"/>
    <property type="molecule type" value="Genomic_DNA"/>
</dbReference>
<evidence type="ECO:0000313" key="8">
    <source>
        <dbReference type="Proteomes" id="UP000196531"/>
    </source>
</evidence>
<comment type="caution">
    <text evidence="7">The sequence shown here is derived from an EMBL/GenBank/DDBJ whole genome shotgun (WGS) entry which is preliminary data.</text>
</comment>
<dbReference type="GO" id="GO:0004526">
    <property type="term" value="F:ribonuclease P activity"/>
    <property type="evidence" value="ECO:0007669"/>
    <property type="project" value="UniProtKB-UniRule"/>
</dbReference>